<dbReference type="EMBL" id="UZAJ01040574">
    <property type="protein sequence ID" value="VDP15412.1"/>
    <property type="molecule type" value="Genomic_DNA"/>
</dbReference>
<dbReference type="Proteomes" id="UP000267606">
    <property type="component" value="Unassembled WGS sequence"/>
</dbReference>
<evidence type="ECO:0000313" key="3">
    <source>
        <dbReference type="Proteomes" id="UP000267606"/>
    </source>
</evidence>
<gene>
    <name evidence="2" type="ORF">OFLC_LOCUS14069</name>
</gene>
<evidence type="ECO:0000313" key="4">
    <source>
        <dbReference type="WBParaSite" id="OFLC_0001407701-mRNA-1"/>
    </source>
</evidence>
<accession>A0A183I2V7</accession>
<sequence>MGGCNPPVQHQPMCQPACNPGYQCGPYGCTALQARARGANVFQPDLEKEELKFINMYFKLDACPVSAAAEIQFCAAQGRDHRQCCARNGVGTTLAGDKCLIFCDQRPGNITQLDYSYLICYERFENIKSCFWNDMISRNSLKPFLRKY</sequence>
<organism evidence="4">
    <name type="scientific">Onchocerca flexuosa</name>
    <dbReference type="NCBI Taxonomy" id="387005"/>
    <lineage>
        <taxon>Eukaryota</taxon>
        <taxon>Metazoa</taxon>
        <taxon>Ecdysozoa</taxon>
        <taxon>Nematoda</taxon>
        <taxon>Chromadorea</taxon>
        <taxon>Rhabditida</taxon>
        <taxon>Spirurina</taxon>
        <taxon>Spiruromorpha</taxon>
        <taxon>Filarioidea</taxon>
        <taxon>Onchocercidae</taxon>
        <taxon>Onchocerca</taxon>
    </lineage>
</organism>
<dbReference type="PANTHER" id="PTHR46705">
    <property type="entry name" value="PROTEIN CBG09805"/>
    <property type="match status" value="1"/>
</dbReference>
<dbReference type="AlphaFoldDB" id="A0A183I2V7"/>
<name>A0A183I2V7_9BILA</name>
<dbReference type="Pfam" id="PF01682">
    <property type="entry name" value="DB"/>
    <property type="match status" value="1"/>
</dbReference>
<dbReference type="STRING" id="387005.A0A183I2V7"/>
<dbReference type="PANTHER" id="PTHR46705:SF4">
    <property type="entry name" value="DOMAIN OF UNKNOWN FUNCTION DB DOMAIN-CONTAINING PROTEIN"/>
    <property type="match status" value="1"/>
</dbReference>
<dbReference type="InterPro" id="IPR002602">
    <property type="entry name" value="DB"/>
</dbReference>
<proteinExistence type="predicted"/>
<dbReference type="WBParaSite" id="OFLC_0001407701-mRNA-1">
    <property type="protein sequence ID" value="OFLC_0001407701-mRNA-1"/>
    <property type="gene ID" value="OFLC_0001407701"/>
</dbReference>
<evidence type="ECO:0000313" key="2">
    <source>
        <dbReference type="EMBL" id="VDP15412.1"/>
    </source>
</evidence>
<reference evidence="4" key="1">
    <citation type="submission" date="2016-06" db="UniProtKB">
        <authorList>
            <consortium name="WormBaseParasite"/>
        </authorList>
    </citation>
    <scope>IDENTIFICATION</scope>
</reference>
<keyword evidence="3" id="KW-1185">Reference proteome</keyword>
<reference evidence="2 3" key="2">
    <citation type="submission" date="2018-11" db="EMBL/GenBank/DDBJ databases">
        <authorList>
            <consortium name="Pathogen Informatics"/>
        </authorList>
    </citation>
    <scope>NUCLEOTIDE SEQUENCE [LARGE SCALE GENOMIC DNA]</scope>
</reference>
<feature type="domain" description="Domain of unknown function DB" evidence="1">
    <location>
        <begin position="49"/>
        <end position="131"/>
    </location>
</feature>
<evidence type="ECO:0000259" key="1">
    <source>
        <dbReference type="Pfam" id="PF01682"/>
    </source>
</evidence>
<protein>
    <submittedName>
        <fullName evidence="4">DB domain-containing protein</fullName>
    </submittedName>
</protein>